<accession>A0A6C0KCV1</accession>
<reference evidence="1" key="1">
    <citation type="journal article" date="2020" name="Nature">
        <title>Giant virus diversity and host interactions through global metagenomics.</title>
        <authorList>
            <person name="Schulz F."/>
            <person name="Roux S."/>
            <person name="Paez-Espino D."/>
            <person name="Jungbluth S."/>
            <person name="Walsh D.A."/>
            <person name="Denef V.J."/>
            <person name="McMahon K.D."/>
            <person name="Konstantinidis K.T."/>
            <person name="Eloe-Fadrosh E.A."/>
            <person name="Kyrpides N.C."/>
            <person name="Woyke T."/>
        </authorList>
    </citation>
    <scope>NUCLEOTIDE SEQUENCE</scope>
    <source>
        <strain evidence="1">GVMAG-S-3300010158-109</strain>
    </source>
</reference>
<protein>
    <submittedName>
        <fullName evidence="1">Uncharacterized protein</fullName>
    </submittedName>
</protein>
<name>A0A6C0KCV1_9ZZZZ</name>
<dbReference type="EMBL" id="MN740868">
    <property type="protein sequence ID" value="QHU15842.1"/>
    <property type="molecule type" value="Genomic_DNA"/>
</dbReference>
<dbReference type="Gene3D" id="1.10.3290.20">
    <property type="match status" value="1"/>
</dbReference>
<organism evidence="1">
    <name type="scientific">viral metagenome</name>
    <dbReference type="NCBI Taxonomy" id="1070528"/>
    <lineage>
        <taxon>unclassified sequences</taxon>
        <taxon>metagenomes</taxon>
        <taxon>organismal metagenomes</taxon>
    </lineage>
</organism>
<sequence length="326" mass="38421">MNRQQIYEKYMRHASIFIAGNILNFKLETISFIMTRVRCLMEKDIEGEINIPETDFDSIISYLLVNTDFFNSFCSNYIHDGNNYYKIRNDDRHGPLVTTMYAIYPKLVTILSDALISAVYNDDNESKKCGTLSDLKKCGIDFLEEHVDHKFLRDCAKERSCFKWVDSGWVMPTKKEQYELLKLKRDVMIVVNHLSRTNVDIKSTRVRLLPNPHAGNHPTLHVEHISSYFFRYFLEEYKLVLEEIEKKENISDRPCYELYWLITNMCPMSRGSASAAKVVLNAALHYLGFGMVIEKEEYRRQVDWVSMFSPDFENFYENKNSFFENL</sequence>
<evidence type="ECO:0000313" key="1">
    <source>
        <dbReference type="EMBL" id="QHU15842.1"/>
    </source>
</evidence>
<proteinExistence type="predicted"/>
<dbReference type="AlphaFoldDB" id="A0A6C0KCV1"/>